<feature type="signal peptide" evidence="1">
    <location>
        <begin position="1"/>
        <end position="24"/>
    </location>
</feature>
<dbReference type="EMBL" id="JARJBC010000007">
    <property type="protein sequence ID" value="MDF3290221.1"/>
    <property type="molecule type" value="Genomic_DNA"/>
</dbReference>
<keyword evidence="3" id="KW-1185">Reference proteome</keyword>
<name>A0ABT5ZK62_9ACTN</name>
<feature type="chain" id="PRO_5046351128" description="Gram-positive cocci surface proteins LPxTG domain-containing protein" evidence="1">
    <location>
        <begin position="25"/>
        <end position="258"/>
    </location>
</feature>
<sequence length="258" mass="28763">MRTMRLATAALVGAASVISLTAPASFATGDDNDHHRRAHIRVHPKVAWSGERVHVRVRCPRAQADDVRTIRAFSEAFRRDHITLHRDGIFRDHDHHDGRNRDERLYVGSGKVEYKHWGHRREADRDDRWGGWTGPKRHHRHHRHHRRHRRHFLITGRCPHDGFFRTHIQVIERRHHRRHHHHHGGGGYGGGYNGGGYNGGGYNGGKRSGGSYPSGGVKAGEGGSVNNGNALETGAGGALAAAAIGGGAWALRRRRTGE</sequence>
<evidence type="ECO:0000313" key="2">
    <source>
        <dbReference type="EMBL" id="MDF3290221.1"/>
    </source>
</evidence>
<accession>A0ABT5ZK62</accession>
<gene>
    <name evidence="2" type="ORF">P3G67_13385</name>
</gene>
<protein>
    <recommendedName>
        <fullName evidence="4">Gram-positive cocci surface proteins LPxTG domain-containing protein</fullName>
    </recommendedName>
</protein>
<evidence type="ECO:0008006" key="4">
    <source>
        <dbReference type="Google" id="ProtNLM"/>
    </source>
</evidence>
<reference evidence="2 3" key="1">
    <citation type="submission" date="2023-03" db="EMBL/GenBank/DDBJ databases">
        <title>Draft genome sequence of Streptomyces sp. RB6PN23 isolated from peat swamp forest in Thailand.</title>
        <authorList>
            <person name="Klaysubun C."/>
            <person name="Duangmal K."/>
        </authorList>
    </citation>
    <scope>NUCLEOTIDE SEQUENCE [LARGE SCALE GENOMIC DNA]</scope>
    <source>
        <strain evidence="2 3">RB6PN23</strain>
    </source>
</reference>
<proteinExistence type="predicted"/>
<comment type="caution">
    <text evidence="2">The sequence shown here is derived from an EMBL/GenBank/DDBJ whole genome shotgun (WGS) entry which is preliminary data.</text>
</comment>
<dbReference type="Proteomes" id="UP001216579">
    <property type="component" value="Unassembled WGS sequence"/>
</dbReference>
<dbReference type="RefSeq" id="WP_276093670.1">
    <property type="nucleotide sequence ID" value="NZ_JARJBC010000007.1"/>
</dbReference>
<evidence type="ECO:0000256" key="1">
    <source>
        <dbReference type="SAM" id="SignalP"/>
    </source>
</evidence>
<organism evidence="2 3">
    <name type="scientific">Streptomyces silvisoli</name>
    <dbReference type="NCBI Taxonomy" id="3034235"/>
    <lineage>
        <taxon>Bacteria</taxon>
        <taxon>Bacillati</taxon>
        <taxon>Actinomycetota</taxon>
        <taxon>Actinomycetes</taxon>
        <taxon>Kitasatosporales</taxon>
        <taxon>Streptomycetaceae</taxon>
        <taxon>Streptomyces</taxon>
    </lineage>
</organism>
<evidence type="ECO:0000313" key="3">
    <source>
        <dbReference type="Proteomes" id="UP001216579"/>
    </source>
</evidence>
<keyword evidence="1" id="KW-0732">Signal</keyword>